<feature type="region of interest" description="Disordered" evidence="1">
    <location>
        <begin position="1"/>
        <end position="24"/>
    </location>
</feature>
<dbReference type="Gene3D" id="3.20.20.140">
    <property type="entry name" value="Metal-dependent hydrolases"/>
    <property type="match status" value="1"/>
</dbReference>
<dbReference type="GO" id="GO:0070573">
    <property type="term" value="F:metallodipeptidase activity"/>
    <property type="evidence" value="ECO:0007669"/>
    <property type="project" value="InterPro"/>
</dbReference>
<reference evidence="2 3" key="1">
    <citation type="journal article" date="2008" name="BMC Genomics">
        <title>Genome sequence and rapid evolution of the rice pathogen Xanthomonas oryzae pv. oryzae PXO99A.</title>
        <authorList>
            <person name="Salzberg S.L."/>
            <person name="Sommer D.D."/>
            <person name="Schatz M.C."/>
            <person name="Phillippy A.M."/>
            <person name="Rabinowicz P.D."/>
            <person name="Tsuge S."/>
            <person name="Furutani A."/>
            <person name="Ochiai H."/>
            <person name="Delcher A.L."/>
            <person name="Kelley D."/>
            <person name="Madupu R."/>
            <person name="Puiu D."/>
            <person name="Radune D."/>
            <person name="Shumway M."/>
            <person name="Trapnell C."/>
            <person name="Aparna G."/>
            <person name="Jha G."/>
            <person name="Pandey A."/>
            <person name="Patil P.B."/>
            <person name="Ishihara H."/>
            <person name="Meyer D.F."/>
            <person name="Szurek B."/>
            <person name="Verdier V."/>
            <person name="Koebnik R."/>
            <person name="Dow J.M."/>
            <person name="Ryan R.P."/>
            <person name="Hirata H."/>
            <person name="Tsuyumu S."/>
            <person name="Won Lee S."/>
            <person name="Seo Y.S."/>
            <person name="Sriariyanum M."/>
            <person name="Ronald P.C."/>
            <person name="Sonti R.V."/>
            <person name="Van Sluys M.A."/>
            <person name="Leach J.E."/>
            <person name="White F.F."/>
            <person name="Bogdanove A.J."/>
        </authorList>
    </citation>
    <scope>NUCLEOTIDE SEQUENCE [LARGE SCALE GENOMIC DNA]</scope>
    <source>
        <strain evidence="2 3">PXO99A</strain>
    </source>
</reference>
<dbReference type="Gene3D" id="1.10.287.650">
    <property type="entry name" value="L27 domain"/>
    <property type="match status" value="1"/>
</dbReference>
<evidence type="ECO:0000313" key="2">
    <source>
        <dbReference type="EMBL" id="ACD61644.1"/>
    </source>
</evidence>
<dbReference type="GO" id="GO:0006508">
    <property type="term" value="P:proteolysis"/>
    <property type="evidence" value="ECO:0007669"/>
    <property type="project" value="InterPro"/>
</dbReference>
<evidence type="ECO:0000256" key="1">
    <source>
        <dbReference type="SAM" id="MobiDB-lite"/>
    </source>
</evidence>
<dbReference type="HOGENOM" id="CLU_031404_5_0_6"/>
<dbReference type="eggNOG" id="COG2355">
    <property type="taxonomic scope" value="Bacteria"/>
</dbReference>
<dbReference type="Pfam" id="PF01244">
    <property type="entry name" value="Peptidase_M19"/>
    <property type="match status" value="1"/>
</dbReference>
<dbReference type="PANTHER" id="PTHR10443">
    <property type="entry name" value="MICROSOMAL DIPEPTIDASE"/>
    <property type="match status" value="1"/>
</dbReference>
<dbReference type="PROSITE" id="PS51365">
    <property type="entry name" value="RENAL_DIPEPTIDASE_2"/>
    <property type="match status" value="1"/>
</dbReference>
<dbReference type="EMBL" id="CP000967">
    <property type="protein sequence ID" value="ACD61644.1"/>
    <property type="molecule type" value="Genomic_DNA"/>
</dbReference>
<protein>
    <submittedName>
        <fullName evidence="2">Dipeptidase</fullName>
    </submittedName>
</protein>
<dbReference type="InterPro" id="IPR032466">
    <property type="entry name" value="Metal_Hydrolase"/>
</dbReference>
<organism evidence="2 3">
    <name type="scientific">Xanthomonas oryzae pv. oryzae (strain PXO99A)</name>
    <dbReference type="NCBI Taxonomy" id="360094"/>
    <lineage>
        <taxon>Bacteria</taxon>
        <taxon>Pseudomonadati</taxon>
        <taxon>Pseudomonadota</taxon>
        <taxon>Gammaproteobacteria</taxon>
        <taxon>Lysobacterales</taxon>
        <taxon>Lysobacteraceae</taxon>
        <taxon>Xanthomonas</taxon>
    </lineage>
</organism>
<name>A0A0K0GR81_XANOP</name>
<sequence length="444" mass="47251">MSDAASRARPQRACSKPLGSAHPPLPARSHAPAFAFAVCLLLAAALPAHALEFSKAELERATALQQRLVTLDSHLDTPATLERADVDVLQTHAGNRLSQVHYPRMVEGALDRGFWAVYTGQGHRSAAAHLDDRDAGLQRLLKIHTLVAAQPQRFALATTPADAARIKAAGTRVVYIGMKNASPLVADPTVLRVYYAQGLRLMSTVHFLNNAFADSATDTKGGEWKGLSPAGKQLVQQAQAPGIVIDRSHASDAVFDQLIALSPVPIVLSHSGARAVYNHPRNIDDARLKVLAVHGGVIQVNSYGGYLVDSGASPERKAAEKALIDHYGGWEHVKIADATKLSAALKELDARYPIKRATEENFCAHLEHVLAVVGPQHVGIGMDRDGGGGGWKMSPICRASPHGCCARATPNSRSPVFGGGNLLRVMGQAQAYAAANRESGVGKR</sequence>
<accession>A0A0K0GR81</accession>
<gene>
    <name evidence="2" type="ordered locus">PXO_03501</name>
</gene>
<dbReference type="SUPFAM" id="SSF51556">
    <property type="entry name" value="Metallo-dependent hydrolases"/>
    <property type="match status" value="1"/>
</dbReference>
<dbReference type="PANTHER" id="PTHR10443:SF12">
    <property type="entry name" value="DIPEPTIDASE"/>
    <property type="match status" value="1"/>
</dbReference>
<evidence type="ECO:0000313" key="3">
    <source>
        <dbReference type="Proteomes" id="UP000001740"/>
    </source>
</evidence>
<dbReference type="AlphaFoldDB" id="A0A0K0GR81"/>
<dbReference type="KEGG" id="xop:PXO_03501"/>
<proteinExistence type="predicted"/>
<dbReference type="Proteomes" id="UP000001740">
    <property type="component" value="Chromosome"/>
</dbReference>
<dbReference type="PATRIC" id="fig|291331.8.peg.5133"/>
<dbReference type="InterPro" id="IPR008257">
    <property type="entry name" value="Pept_M19"/>
</dbReference>